<dbReference type="RefSeq" id="WP_097159459.1">
    <property type="nucleotide sequence ID" value="NZ_JBEPMQ010000007.1"/>
</dbReference>
<evidence type="ECO:0000313" key="1">
    <source>
        <dbReference type="EMBL" id="SNX73337.1"/>
    </source>
</evidence>
<proteinExistence type="predicted"/>
<evidence type="ECO:0000313" key="2">
    <source>
        <dbReference type="Proteomes" id="UP000219546"/>
    </source>
</evidence>
<dbReference type="InterPro" id="IPR025613">
    <property type="entry name" value="YlbE"/>
</dbReference>
<gene>
    <name evidence="1" type="ORF">SAMN05877753_10731</name>
</gene>
<dbReference type="Pfam" id="PF14003">
    <property type="entry name" value="YlbE"/>
    <property type="match status" value="1"/>
</dbReference>
<protein>
    <submittedName>
        <fullName evidence="1">YlbE-like protein</fullName>
    </submittedName>
</protein>
<dbReference type="Proteomes" id="UP000219546">
    <property type="component" value="Unassembled WGS sequence"/>
</dbReference>
<organism evidence="1 2">
    <name type="scientific">Bacillus oleivorans</name>
    <dbReference type="NCBI Taxonomy" id="1448271"/>
    <lineage>
        <taxon>Bacteria</taxon>
        <taxon>Bacillati</taxon>
        <taxon>Bacillota</taxon>
        <taxon>Bacilli</taxon>
        <taxon>Bacillales</taxon>
        <taxon>Bacillaceae</taxon>
        <taxon>Bacillus</taxon>
    </lineage>
</organism>
<sequence>MRSEIYELVRKNPDWVRFLREQPIWYRKLSRNPNDWETFEISALHYFRKTIPHKVEQFSQSIQMATMMMSMFQAMNQSQNS</sequence>
<dbReference type="OrthoDB" id="1646085at2"/>
<accession>A0A285D0G9</accession>
<name>A0A285D0G9_9BACI</name>
<dbReference type="AlphaFoldDB" id="A0A285D0G9"/>
<dbReference type="EMBL" id="OAOP01000007">
    <property type="protein sequence ID" value="SNX73337.1"/>
    <property type="molecule type" value="Genomic_DNA"/>
</dbReference>
<keyword evidence="2" id="KW-1185">Reference proteome</keyword>
<reference evidence="1 2" key="1">
    <citation type="submission" date="2017-08" db="EMBL/GenBank/DDBJ databases">
        <authorList>
            <person name="de Groot N.N."/>
        </authorList>
    </citation>
    <scope>NUCLEOTIDE SEQUENCE [LARGE SCALE GENOMIC DNA]</scope>
    <source>
        <strain evidence="1 2">JC228</strain>
    </source>
</reference>